<keyword evidence="3" id="KW-0238">DNA-binding</keyword>
<dbReference type="RefSeq" id="WP_133432491.1">
    <property type="nucleotide sequence ID" value="NZ_SCWA01000016.1"/>
</dbReference>
<evidence type="ECO:0000256" key="4">
    <source>
        <dbReference type="ARBA" id="ARBA00023172"/>
    </source>
</evidence>
<proteinExistence type="inferred from homology"/>
<reference evidence="7 8" key="1">
    <citation type="submission" date="2019-01" db="EMBL/GenBank/DDBJ databases">
        <title>Draft genome sequences of the type strains of six Macrococcus species.</title>
        <authorList>
            <person name="Mazhar S."/>
            <person name="Altermann E."/>
            <person name="Hill C."/>
            <person name="Mcauliffe O."/>
        </authorList>
    </citation>
    <scope>NUCLEOTIDE SEQUENCE [LARGE SCALE GENOMIC DNA]</scope>
    <source>
        <strain evidence="7 8">CCM4811</strain>
    </source>
</reference>
<dbReference type="PANTHER" id="PTHR33258">
    <property type="entry name" value="TRANSPOSASE INSL FOR INSERTION SEQUENCE ELEMENT IS186A-RELATED"/>
    <property type="match status" value="1"/>
</dbReference>
<accession>A0A4R6BBQ1</accession>
<comment type="similarity">
    <text evidence="1">Belongs to the transposase 11 family.</text>
</comment>
<name>A0A4R6BBQ1_9STAP</name>
<dbReference type="NCBIfam" id="NF033592">
    <property type="entry name" value="transpos_IS4_1"/>
    <property type="match status" value="1"/>
</dbReference>
<comment type="caution">
    <text evidence="7">The sequence shown here is derived from an EMBL/GenBank/DDBJ whole genome shotgun (WGS) entry which is preliminary data.</text>
</comment>
<dbReference type="OrthoDB" id="368860at2"/>
<evidence type="ECO:0000259" key="5">
    <source>
        <dbReference type="Pfam" id="PF01609"/>
    </source>
</evidence>
<gene>
    <name evidence="7" type="ORF">ERX27_08895</name>
</gene>
<keyword evidence="4" id="KW-0233">DNA recombination</keyword>
<dbReference type="Proteomes" id="UP000295310">
    <property type="component" value="Unassembled WGS sequence"/>
</dbReference>
<dbReference type="EMBL" id="SCWA01000016">
    <property type="protein sequence ID" value="TDL95261.1"/>
    <property type="molecule type" value="Genomic_DNA"/>
</dbReference>
<dbReference type="GO" id="GO:0004803">
    <property type="term" value="F:transposase activity"/>
    <property type="evidence" value="ECO:0007669"/>
    <property type="project" value="InterPro"/>
</dbReference>
<dbReference type="InterPro" id="IPR047952">
    <property type="entry name" value="Transpos_IS4"/>
</dbReference>
<evidence type="ECO:0000313" key="7">
    <source>
        <dbReference type="EMBL" id="TDL95261.1"/>
    </source>
</evidence>
<dbReference type="InterPro" id="IPR002559">
    <property type="entry name" value="Transposase_11"/>
</dbReference>
<dbReference type="InterPro" id="IPR025399">
    <property type="entry name" value="DUF4372"/>
</dbReference>
<evidence type="ECO:0000256" key="1">
    <source>
        <dbReference type="ARBA" id="ARBA00010075"/>
    </source>
</evidence>
<evidence type="ECO:0000256" key="3">
    <source>
        <dbReference type="ARBA" id="ARBA00023125"/>
    </source>
</evidence>
<feature type="domain" description="DUF4372" evidence="6">
    <location>
        <begin position="6"/>
        <end position="65"/>
    </location>
</feature>
<evidence type="ECO:0000256" key="2">
    <source>
        <dbReference type="ARBA" id="ARBA00022578"/>
    </source>
</evidence>
<dbReference type="AlphaFoldDB" id="A0A4R6BBQ1"/>
<protein>
    <submittedName>
        <fullName evidence="7">IS4 family transposase</fullName>
    </submittedName>
</protein>
<keyword evidence="2" id="KW-0815">Transposition</keyword>
<dbReference type="InterPro" id="IPR012337">
    <property type="entry name" value="RNaseH-like_sf"/>
</dbReference>
<feature type="domain" description="Transposase IS4-like" evidence="5">
    <location>
        <begin position="123"/>
        <end position="332"/>
    </location>
</feature>
<sequence length="373" mass="43913">MDKFTRKSSFEQWISPIDFKKISKQVTILNLGHYTKKLNTLSFIKLLLFSQLVESESLRAISDSVFSEDLQKTIGFTSISYSQLSRKLAEVPTEIFQNIFLQLLSQIHCKNNFNQKRKLTTPLKIIDSSTLPLNLRNHQWAKFRKTKSGVKLHMRLVHMPDFDSYPDNFYITNACENDQNHLELFVDDKECLYVFDRGYVNYQRFDEMTDDGYFFVSRLRKNAVHRVIETFEVNNNSHIISDQMIVVGTTLNRSENYFRRILLKDSSGNELVLITNRFDLSPEEIGEVYKSRWSIELFFKWIKQHLNVKTFYGHSETAVANQVYIAMIVYCLNIITKLSTNSKMSILRIIRLLKVSIWKSSHLWIRRISDNLP</sequence>
<dbReference type="GO" id="GO:0003677">
    <property type="term" value="F:DNA binding"/>
    <property type="evidence" value="ECO:0007669"/>
    <property type="project" value="UniProtKB-KW"/>
</dbReference>
<dbReference type="SUPFAM" id="SSF53098">
    <property type="entry name" value="Ribonuclease H-like"/>
    <property type="match status" value="1"/>
</dbReference>
<keyword evidence="8" id="KW-1185">Reference proteome</keyword>
<evidence type="ECO:0000259" key="6">
    <source>
        <dbReference type="Pfam" id="PF14294"/>
    </source>
</evidence>
<dbReference type="GO" id="GO:0006313">
    <property type="term" value="P:DNA transposition"/>
    <property type="evidence" value="ECO:0007669"/>
    <property type="project" value="InterPro"/>
</dbReference>
<dbReference type="Pfam" id="PF01609">
    <property type="entry name" value="DDE_Tnp_1"/>
    <property type="match status" value="1"/>
</dbReference>
<organism evidence="7 8">
    <name type="scientific">Macrococcus brunensis</name>
    <dbReference type="NCBI Taxonomy" id="198483"/>
    <lineage>
        <taxon>Bacteria</taxon>
        <taxon>Bacillati</taxon>
        <taxon>Bacillota</taxon>
        <taxon>Bacilli</taxon>
        <taxon>Bacillales</taxon>
        <taxon>Staphylococcaceae</taxon>
        <taxon>Macrococcus</taxon>
    </lineage>
</organism>
<dbReference type="Pfam" id="PF14294">
    <property type="entry name" value="DUF4372"/>
    <property type="match status" value="1"/>
</dbReference>
<dbReference type="PANTHER" id="PTHR33258:SF1">
    <property type="entry name" value="TRANSPOSASE INSL FOR INSERTION SEQUENCE ELEMENT IS186A-RELATED"/>
    <property type="match status" value="1"/>
</dbReference>
<evidence type="ECO:0000313" key="8">
    <source>
        <dbReference type="Proteomes" id="UP000295310"/>
    </source>
</evidence>